<gene>
    <name evidence="2" type="ORF">ONE63_002879</name>
</gene>
<dbReference type="AlphaFoldDB" id="A0AAV7XBL4"/>
<evidence type="ECO:0000256" key="1">
    <source>
        <dbReference type="SAM" id="Phobius"/>
    </source>
</evidence>
<dbReference type="PANTHER" id="PTHR21579">
    <property type="entry name" value="PROTEIN TINCAR"/>
    <property type="match status" value="1"/>
</dbReference>
<keyword evidence="1" id="KW-0472">Membrane</keyword>
<proteinExistence type="predicted"/>
<protein>
    <submittedName>
        <fullName evidence="2">Uncharacterized protein</fullName>
    </submittedName>
</protein>
<keyword evidence="3" id="KW-1185">Reference proteome</keyword>
<keyword evidence="1" id="KW-0812">Transmembrane</keyword>
<feature type="transmembrane region" description="Helical" evidence="1">
    <location>
        <begin position="23"/>
        <end position="42"/>
    </location>
</feature>
<keyword evidence="1" id="KW-1133">Transmembrane helix</keyword>
<sequence length="215" mass="22865">MAVASKRGARRCWRVHVNSLWSAWYGILATAMQAYIATQAARRFLGFVSLPWPEAAPPPRAEVAAVGGLTAAAAAVLPFFFASALLKVGNLANDGHKLGHELAACSAEPVNLVSSAHCVSTLLSPHPLRTLWLHGGPTAPVLHAAAALLLLLPRLCMEARLISAGFLPRGESRSTPTGSIRTAARLPSPPPSNLNASFKRVLMLLWIFLVILFAL</sequence>
<accession>A0AAV7XBL4</accession>
<dbReference type="Proteomes" id="UP001075354">
    <property type="component" value="Chromosome 13"/>
</dbReference>
<name>A0AAV7XBL4_9NEOP</name>
<organism evidence="2 3">
    <name type="scientific">Megalurothrips usitatus</name>
    <name type="common">bean blossom thrips</name>
    <dbReference type="NCBI Taxonomy" id="439358"/>
    <lineage>
        <taxon>Eukaryota</taxon>
        <taxon>Metazoa</taxon>
        <taxon>Ecdysozoa</taxon>
        <taxon>Arthropoda</taxon>
        <taxon>Hexapoda</taxon>
        <taxon>Insecta</taxon>
        <taxon>Pterygota</taxon>
        <taxon>Neoptera</taxon>
        <taxon>Paraneoptera</taxon>
        <taxon>Thysanoptera</taxon>
        <taxon>Terebrantia</taxon>
        <taxon>Thripoidea</taxon>
        <taxon>Thripidae</taxon>
        <taxon>Megalurothrips</taxon>
    </lineage>
</organism>
<evidence type="ECO:0000313" key="3">
    <source>
        <dbReference type="Proteomes" id="UP001075354"/>
    </source>
</evidence>
<dbReference type="InterPro" id="IPR053291">
    <property type="entry name" value="Ommatidial_diff-associated"/>
</dbReference>
<reference evidence="2" key="1">
    <citation type="submission" date="2022-12" db="EMBL/GenBank/DDBJ databases">
        <title>Chromosome-level genome assembly of the bean flower thrips Megalurothrips usitatus.</title>
        <authorList>
            <person name="Ma L."/>
            <person name="Liu Q."/>
            <person name="Li H."/>
            <person name="Cai W."/>
        </authorList>
    </citation>
    <scope>NUCLEOTIDE SEQUENCE</scope>
    <source>
        <strain evidence="2">Cailab_2022a</strain>
    </source>
</reference>
<feature type="transmembrane region" description="Helical" evidence="1">
    <location>
        <begin position="63"/>
        <end position="86"/>
    </location>
</feature>
<dbReference type="EMBL" id="JAPTSV010000013">
    <property type="protein sequence ID" value="KAJ1521189.1"/>
    <property type="molecule type" value="Genomic_DNA"/>
</dbReference>
<dbReference type="PANTHER" id="PTHR21579:SF20">
    <property type="entry name" value="PROTEIN TINCAR"/>
    <property type="match status" value="1"/>
</dbReference>
<evidence type="ECO:0000313" key="2">
    <source>
        <dbReference type="EMBL" id="KAJ1521189.1"/>
    </source>
</evidence>
<comment type="caution">
    <text evidence="2">The sequence shown here is derived from an EMBL/GenBank/DDBJ whole genome shotgun (WGS) entry which is preliminary data.</text>
</comment>